<organism evidence="2 3">
    <name type="scientific">Lophiotrema nucula</name>
    <dbReference type="NCBI Taxonomy" id="690887"/>
    <lineage>
        <taxon>Eukaryota</taxon>
        <taxon>Fungi</taxon>
        <taxon>Dikarya</taxon>
        <taxon>Ascomycota</taxon>
        <taxon>Pezizomycotina</taxon>
        <taxon>Dothideomycetes</taxon>
        <taxon>Pleosporomycetidae</taxon>
        <taxon>Pleosporales</taxon>
        <taxon>Lophiotremataceae</taxon>
        <taxon>Lophiotrema</taxon>
    </lineage>
</organism>
<reference evidence="2" key="1">
    <citation type="journal article" date="2020" name="Stud. Mycol.">
        <title>101 Dothideomycetes genomes: a test case for predicting lifestyles and emergence of pathogens.</title>
        <authorList>
            <person name="Haridas S."/>
            <person name="Albert R."/>
            <person name="Binder M."/>
            <person name="Bloem J."/>
            <person name="Labutti K."/>
            <person name="Salamov A."/>
            <person name="Andreopoulos B."/>
            <person name="Baker S."/>
            <person name="Barry K."/>
            <person name="Bills G."/>
            <person name="Bluhm B."/>
            <person name="Cannon C."/>
            <person name="Castanera R."/>
            <person name="Culley D."/>
            <person name="Daum C."/>
            <person name="Ezra D."/>
            <person name="Gonzalez J."/>
            <person name="Henrissat B."/>
            <person name="Kuo A."/>
            <person name="Liang C."/>
            <person name="Lipzen A."/>
            <person name="Lutzoni F."/>
            <person name="Magnuson J."/>
            <person name="Mondo S."/>
            <person name="Nolan M."/>
            <person name="Ohm R."/>
            <person name="Pangilinan J."/>
            <person name="Park H.-J."/>
            <person name="Ramirez L."/>
            <person name="Alfaro M."/>
            <person name="Sun H."/>
            <person name="Tritt A."/>
            <person name="Yoshinaga Y."/>
            <person name="Zwiers L.-H."/>
            <person name="Turgeon B."/>
            <person name="Goodwin S."/>
            <person name="Spatafora J."/>
            <person name="Crous P."/>
            <person name="Grigoriev I."/>
        </authorList>
    </citation>
    <scope>NUCLEOTIDE SEQUENCE</scope>
    <source>
        <strain evidence="2">CBS 627.86</strain>
    </source>
</reference>
<dbReference type="Pfam" id="PF13350">
    <property type="entry name" value="Y_phosphatase3"/>
    <property type="match status" value="1"/>
</dbReference>
<dbReference type="InterPro" id="IPR016130">
    <property type="entry name" value="Tyr_Pase_AS"/>
</dbReference>
<dbReference type="GO" id="GO:0004721">
    <property type="term" value="F:phosphoprotein phosphatase activity"/>
    <property type="evidence" value="ECO:0007669"/>
    <property type="project" value="InterPro"/>
</dbReference>
<dbReference type="Gene3D" id="3.90.190.10">
    <property type="entry name" value="Protein tyrosine phosphatase superfamily"/>
    <property type="match status" value="1"/>
</dbReference>
<dbReference type="OrthoDB" id="449382at2759"/>
<evidence type="ECO:0000313" key="3">
    <source>
        <dbReference type="Proteomes" id="UP000799770"/>
    </source>
</evidence>
<accession>A0A6A5YKR4</accession>
<feature type="domain" description="Tyrosine specific protein phosphatases" evidence="1">
    <location>
        <begin position="152"/>
        <end position="231"/>
    </location>
</feature>
<dbReference type="AlphaFoldDB" id="A0A6A5YKR4"/>
<proteinExistence type="predicted"/>
<keyword evidence="3" id="KW-1185">Reference proteome</keyword>
<evidence type="ECO:0000259" key="1">
    <source>
        <dbReference type="PROSITE" id="PS50056"/>
    </source>
</evidence>
<dbReference type="SUPFAM" id="SSF52799">
    <property type="entry name" value="(Phosphotyrosine protein) phosphatases II"/>
    <property type="match status" value="2"/>
</dbReference>
<sequence>MTTHQNPPLPQPPFYTIPNINNLRDPALFPGGLPIGADKKVRPNILFRSAEVSKLDRGGWKAVKALGVAHVFDLRSKPEEAPGKDGEEDVRAGWIEDMAAEGVERSWVPVFEDSDYSPDRLAERYMKYMDESIEGFAMAYKDILQHAHASFRPILLYLASLPEPDPRSEAGAGVGALVHCTAGKDRTGIFFGVLFDFLGVERDVIAEEFNLTELGLRHIRDGVVGRLMQSPGLKMYMLSKASGKEIGSEELEEVLKKGGDGIGEQEIPPEILEQGRQAGMRMVGARKESMLRALEMVDEEWGGSEKYIRSVLGLGDEHLDKLRRTLVVPA</sequence>
<evidence type="ECO:0000313" key="2">
    <source>
        <dbReference type="EMBL" id="KAF2107752.1"/>
    </source>
</evidence>
<dbReference type="InterPro" id="IPR029021">
    <property type="entry name" value="Prot-tyrosine_phosphatase-like"/>
</dbReference>
<dbReference type="Proteomes" id="UP000799770">
    <property type="component" value="Unassembled WGS sequence"/>
</dbReference>
<dbReference type="InterPro" id="IPR026893">
    <property type="entry name" value="Tyr/Ser_Pase_IphP-type"/>
</dbReference>
<gene>
    <name evidence="2" type="ORF">BDV96DRAFT_505734</name>
</gene>
<dbReference type="EMBL" id="ML977352">
    <property type="protein sequence ID" value="KAF2107752.1"/>
    <property type="molecule type" value="Genomic_DNA"/>
</dbReference>
<dbReference type="PROSITE" id="PS50056">
    <property type="entry name" value="TYR_PHOSPHATASE_2"/>
    <property type="match status" value="1"/>
</dbReference>
<name>A0A6A5YKR4_9PLEO</name>
<dbReference type="InterPro" id="IPR000387">
    <property type="entry name" value="Tyr_Pase_dom"/>
</dbReference>
<protein>
    <submittedName>
        <fullName evidence="2">Tyrosine phosphatase family-domain-containing protein</fullName>
    </submittedName>
</protein>
<dbReference type="PROSITE" id="PS00383">
    <property type="entry name" value="TYR_PHOSPHATASE_1"/>
    <property type="match status" value="1"/>
</dbReference>